<dbReference type="GO" id="GO:0004657">
    <property type="term" value="F:proline dehydrogenase activity"/>
    <property type="evidence" value="ECO:0007669"/>
    <property type="project" value="UniProtKB-EC"/>
</dbReference>
<comment type="similarity">
    <text evidence="1 5">Belongs to the proline oxidase family.</text>
</comment>
<gene>
    <name evidence="7" type="ORF">INT45_000742</name>
</gene>
<protein>
    <recommendedName>
        <fullName evidence="2 5">Proline dehydrogenase</fullName>
        <ecNumber evidence="2 5">1.5.5.2</ecNumber>
    </recommendedName>
</protein>
<organism evidence="7 8">
    <name type="scientific">Circinella minor</name>
    <dbReference type="NCBI Taxonomy" id="1195481"/>
    <lineage>
        <taxon>Eukaryota</taxon>
        <taxon>Fungi</taxon>
        <taxon>Fungi incertae sedis</taxon>
        <taxon>Mucoromycota</taxon>
        <taxon>Mucoromycotina</taxon>
        <taxon>Mucoromycetes</taxon>
        <taxon>Mucorales</taxon>
        <taxon>Lichtheimiaceae</taxon>
        <taxon>Circinella</taxon>
    </lineage>
</organism>
<dbReference type="InterPro" id="IPR011992">
    <property type="entry name" value="EF-hand-dom_pair"/>
</dbReference>
<keyword evidence="5" id="KW-0274">FAD</keyword>
<dbReference type="GO" id="GO:0010133">
    <property type="term" value="P:L-proline catabolic process to L-glutamate"/>
    <property type="evidence" value="ECO:0007669"/>
    <property type="project" value="TreeGrafter"/>
</dbReference>
<reference evidence="7 8" key="1">
    <citation type="submission" date="2020-12" db="EMBL/GenBank/DDBJ databases">
        <title>Metabolic potential, ecology and presence of endohyphal bacteria is reflected in genomic diversity of Mucoromycotina.</title>
        <authorList>
            <person name="Muszewska A."/>
            <person name="Okrasinska A."/>
            <person name="Steczkiewicz K."/>
            <person name="Drgas O."/>
            <person name="Orlowska M."/>
            <person name="Perlinska-Lenart U."/>
            <person name="Aleksandrzak-Piekarczyk T."/>
            <person name="Szatraj K."/>
            <person name="Zielenkiewicz U."/>
            <person name="Pilsyk S."/>
            <person name="Malc E."/>
            <person name="Mieczkowski P."/>
            <person name="Kruszewska J.S."/>
            <person name="Biernat P."/>
            <person name="Pawlowska J."/>
        </authorList>
    </citation>
    <scope>NUCLEOTIDE SEQUENCE [LARGE SCALE GENOMIC DNA]</scope>
    <source>
        <strain evidence="7 8">CBS 142.35</strain>
    </source>
</reference>
<dbReference type="Gene3D" id="1.10.238.10">
    <property type="entry name" value="EF-hand"/>
    <property type="match status" value="1"/>
</dbReference>
<keyword evidence="3 5" id="KW-0560">Oxidoreductase</keyword>
<evidence type="ECO:0000256" key="5">
    <source>
        <dbReference type="RuleBase" id="RU364054"/>
    </source>
</evidence>
<evidence type="ECO:0000313" key="7">
    <source>
        <dbReference type="EMBL" id="KAG2219855.1"/>
    </source>
</evidence>
<comment type="cofactor">
    <cofactor evidence="5">
        <name>FAD</name>
        <dbReference type="ChEBI" id="CHEBI:57692"/>
    </cofactor>
</comment>
<dbReference type="InterPro" id="IPR002872">
    <property type="entry name" value="Proline_DH_dom"/>
</dbReference>
<evidence type="ECO:0000259" key="6">
    <source>
        <dbReference type="Pfam" id="PF01619"/>
    </source>
</evidence>
<feature type="domain" description="Proline dehydrogenase" evidence="6">
    <location>
        <begin position="203"/>
        <end position="607"/>
    </location>
</feature>
<evidence type="ECO:0000256" key="2">
    <source>
        <dbReference type="ARBA" id="ARBA00012695"/>
    </source>
</evidence>
<dbReference type="OrthoDB" id="5464at2759"/>
<dbReference type="Gene3D" id="3.20.20.220">
    <property type="match status" value="1"/>
</dbReference>
<keyword evidence="5" id="KW-0285">Flavoprotein</keyword>
<evidence type="ECO:0000256" key="1">
    <source>
        <dbReference type="ARBA" id="ARBA00005869"/>
    </source>
</evidence>
<name>A0A8H7S085_9FUNG</name>
<accession>A0A8H7S085</accession>
<comment type="catalytic activity">
    <reaction evidence="5">
        <text>L-proline + a quinone = (S)-1-pyrroline-5-carboxylate + a quinol + H(+)</text>
        <dbReference type="Rhea" id="RHEA:23784"/>
        <dbReference type="ChEBI" id="CHEBI:15378"/>
        <dbReference type="ChEBI" id="CHEBI:17388"/>
        <dbReference type="ChEBI" id="CHEBI:24646"/>
        <dbReference type="ChEBI" id="CHEBI:60039"/>
        <dbReference type="ChEBI" id="CHEBI:132124"/>
        <dbReference type="EC" id="1.5.5.2"/>
    </reaction>
</comment>
<dbReference type="Pfam" id="PF01619">
    <property type="entry name" value="Pro_dh"/>
    <property type="match status" value="1"/>
</dbReference>
<dbReference type="PANTHER" id="PTHR13914:SF0">
    <property type="entry name" value="PROLINE DEHYDROGENASE 1, MITOCHONDRIAL"/>
    <property type="match status" value="1"/>
</dbReference>
<dbReference type="SUPFAM" id="SSF47473">
    <property type="entry name" value="EF-hand"/>
    <property type="match status" value="1"/>
</dbReference>
<comment type="function">
    <text evidence="5">Converts proline to delta-1-pyrroline-5-carboxylate.</text>
</comment>
<proteinExistence type="inferred from homology"/>
<dbReference type="InterPro" id="IPR029041">
    <property type="entry name" value="FAD-linked_oxidoreductase-like"/>
</dbReference>
<dbReference type="PANTHER" id="PTHR13914">
    <property type="entry name" value="PROLINE OXIDASE"/>
    <property type="match status" value="1"/>
</dbReference>
<sequence length="675" mass="75520">MLHRAIPRATPTLHCYARWSPTQQSTSVASSILSRSVFYNRPNTTFRPLTRSYVTNSSTTTYTKQHNKSRFKSISASIALTTAASMMYLYNTQRDQNIVHAEHSAASAVQHPLSAFSTASPASVLAELNDSDNRSFLQAKSSQELLFASFIYKLCTFGWLVDAAPHLISFAETLGMEKVAHWVVRNTFFEYFCGGETAEECLRVMDKLLRSGIHSILDLSVEADENVQQDAMSQESLCDFNMEMMKVAIETAAQGSQEQSNSTPLIATKVTALTPPEFLLKLNNAIATLEKAFHEHQVDGKVSVASLRKITDQMFPTTTAQDKAYRDELFNKFGPNENATVDFIEYTKLFNASNSFRNVWYDHGDLLNKEDLDTYDRMMSRLDEICALAKKINTGIMIDAEQTYFQEAIDHVAITMEAKYNGREEERAPTVYNTYQMYTKAALKKVKIDVERAHRENFSFAAKLVRGAYMVSERKRASEMGYPSPIHDTIEDTHASYNGGVRFLLSKLHEHQEVTGEPLTGSTAPIVFMVASHNRESIILTIEEMERQGVLPRSGVVHFGQLYGMQDQISYALGKNGYSIYKYLPYGLIQDVLPYLIRRAQENSTVLGGVTKERELIYSEIKERLSGNKPTAVITEAANVAVNTTTSQEFETTTGVVAAAATTEFESAGVTEQTA</sequence>
<keyword evidence="4 5" id="KW-0642">Proline metabolism</keyword>
<evidence type="ECO:0000256" key="3">
    <source>
        <dbReference type="ARBA" id="ARBA00023002"/>
    </source>
</evidence>
<dbReference type="EMBL" id="JAEPRB010000161">
    <property type="protein sequence ID" value="KAG2219855.1"/>
    <property type="molecule type" value="Genomic_DNA"/>
</dbReference>
<dbReference type="GO" id="GO:0071949">
    <property type="term" value="F:FAD binding"/>
    <property type="evidence" value="ECO:0007669"/>
    <property type="project" value="TreeGrafter"/>
</dbReference>
<dbReference type="Proteomes" id="UP000646827">
    <property type="component" value="Unassembled WGS sequence"/>
</dbReference>
<dbReference type="InterPro" id="IPR015659">
    <property type="entry name" value="Proline_oxidase"/>
</dbReference>
<keyword evidence="8" id="KW-1185">Reference proteome</keyword>
<dbReference type="AlphaFoldDB" id="A0A8H7S085"/>
<evidence type="ECO:0000313" key="8">
    <source>
        <dbReference type="Proteomes" id="UP000646827"/>
    </source>
</evidence>
<dbReference type="GO" id="GO:0005739">
    <property type="term" value="C:mitochondrion"/>
    <property type="evidence" value="ECO:0007669"/>
    <property type="project" value="TreeGrafter"/>
</dbReference>
<evidence type="ECO:0000256" key="4">
    <source>
        <dbReference type="ARBA" id="ARBA00023062"/>
    </source>
</evidence>
<comment type="caution">
    <text evidence="7">The sequence shown here is derived from an EMBL/GenBank/DDBJ whole genome shotgun (WGS) entry which is preliminary data.</text>
</comment>
<dbReference type="SUPFAM" id="SSF51730">
    <property type="entry name" value="FAD-linked oxidoreductase"/>
    <property type="match status" value="1"/>
</dbReference>
<dbReference type="EC" id="1.5.5.2" evidence="2 5"/>